<feature type="transmembrane region" description="Helical" evidence="1">
    <location>
        <begin position="21"/>
        <end position="40"/>
    </location>
</feature>
<reference evidence="2 3" key="1">
    <citation type="submission" date="2016-11" db="EMBL/GenBank/DDBJ databases">
        <authorList>
            <person name="Jaros S."/>
            <person name="Januszkiewicz K."/>
            <person name="Wedrychowicz H."/>
        </authorList>
    </citation>
    <scope>NUCLEOTIDE SEQUENCE [LARGE SCALE GENOMIC DNA]</scope>
    <source>
        <strain evidence="2 3">DSM 9297</strain>
    </source>
</reference>
<evidence type="ECO:0000256" key="1">
    <source>
        <dbReference type="SAM" id="Phobius"/>
    </source>
</evidence>
<dbReference type="AlphaFoldDB" id="A0A1M5MKY1"/>
<accession>A0A1M5MKY1</accession>
<name>A0A1M5MKY1_9EURY</name>
<organism evidence="2 3">
    <name type="scientific">Halobaculum gomorrense</name>
    <dbReference type="NCBI Taxonomy" id="43928"/>
    <lineage>
        <taxon>Archaea</taxon>
        <taxon>Methanobacteriati</taxon>
        <taxon>Methanobacteriota</taxon>
        <taxon>Stenosarchaea group</taxon>
        <taxon>Halobacteria</taxon>
        <taxon>Halobacteriales</taxon>
        <taxon>Haloferacaceae</taxon>
        <taxon>Halobaculum</taxon>
    </lineage>
</organism>
<gene>
    <name evidence="2" type="ORF">SAMN05443636_1054</name>
</gene>
<keyword evidence="1" id="KW-1133">Transmembrane helix</keyword>
<sequence length="187" mass="19195">MTDDNTTGLLSRITPNSLKGALLAGLLLLSVAAGGVVAATELADKTVSVNDDTERVYLEVTNTSSENLNYTVYGIADGITTQEYSGQISAAANDTTRKEFAVNATTYDSYRVVVTENANLSGNETAETIEIGTTVSQSATNDSSGGAIFGGGGGGLLTPLNILLGVLAVAAGWLVGLFDPIKKRITG</sequence>
<dbReference type="RefSeq" id="WP_234972330.1">
    <property type="nucleotide sequence ID" value="NZ_FQWV01000002.1"/>
</dbReference>
<dbReference type="STRING" id="43928.SAMN05443636_1054"/>
<feature type="transmembrane region" description="Helical" evidence="1">
    <location>
        <begin position="160"/>
        <end position="178"/>
    </location>
</feature>
<dbReference type="EMBL" id="FQWV01000002">
    <property type="protein sequence ID" value="SHG78094.1"/>
    <property type="molecule type" value="Genomic_DNA"/>
</dbReference>
<dbReference type="Proteomes" id="UP000184357">
    <property type="component" value="Unassembled WGS sequence"/>
</dbReference>
<keyword evidence="3" id="KW-1185">Reference proteome</keyword>
<keyword evidence="1" id="KW-0812">Transmembrane</keyword>
<evidence type="ECO:0000313" key="3">
    <source>
        <dbReference type="Proteomes" id="UP000184357"/>
    </source>
</evidence>
<evidence type="ECO:0000313" key="2">
    <source>
        <dbReference type="EMBL" id="SHG78094.1"/>
    </source>
</evidence>
<proteinExistence type="predicted"/>
<keyword evidence="1" id="KW-0472">Membrane</keyword>
<protein>
    <submittedName>
        <fullName evidence="2">Uncharacterized protein</fullName>
    </submittedName>
</protein>